<dbReference type="PANTHER" id="PTHR31900">
    <property type="entry name" value="F-BOX/RNI SUPERFAMILY PROTEIN-RELATED"/>
    <property type="match status" value="1"/>
</dbReference>
<dbReference type="EMBL" id="JAUUTY010000007">
    <property type="protein sequence ID" value="KAK1603615.1"/>
    <property type="molecule type" value="Genomic_DNA"/>
</dbReference>
<dbReference type="InterPro" id="IPR036047">
    <property type="entry name" value="F-box-like_dom_sf"/>
</dbReference>
<dbReference type="Gene3D" id="3.80.10.10">
    <property type="entry name" value="Ribonuclease Inhibitor"/>
    <property type="match status" value="1"/>
</dbReference>
<dbReference type="Pfam" id="PF24758">
    <property type="entry name" value="LRR_At5g56370"/>
    <property type="match status" value="1"/>
</dbReference>
<keyword evidence="3" id="KW-1185">Reference proteome</keyword>
<feature type="domain" description="F-box" evidence="1">
    <location>
        <begin position="20"/>
        <end position="54"/>
    </location>
</feature>
<dbReference type="Gene3D" id="1.20.1280.50">
    <property type="match status" value="1"/>
</dbReference>
<comment type="caution">
    <text evidence="2">The sequence shown here is derived from an EMBL/GenBank/DDBJ whole genome shotgun (WGS) entry which is preliminary data.</text>
</comment>
<evidence type="ECO:0000259" key="1">
    <source>
        <dbReference type="PROSITE" id="PS50181"/>
    </source>
</evidence>
<dbReference type="InterPro" id="IPR050232">
    <property type="entry name" value="FBL13/AtMIF1-like"/>
</dbReference>
<proteinExistence type="predicted"/>
<accession>A0AAD8QIX0</accession>
<organism evidence="2 3">
    <name type="scientific">Lolium multiflorum</name>
    <name type="common">Italian ryegrass</name>
    <name type="synonym">Lolium perenne subsp. multiflorum</name>
    <dbReference type="NCBI Taxonomy" id="4521"/>
    <lineage>
        <taxon>Eukaryota</taxon>
        <taxon>Viridiplantae</taxon>
        <taxon>Streptophyta</taxon>
        <taxon>Embryophyta</taxon>
        <taxon>Tracheophyta</taxon>
        <taxon>Spermatophyta</taxon>
        <taxon>Magnoliopsida</taxon>
        <taxon>Liliopsida</taxon>
        <taxon>Poales</taxon>
        <taxon>Poaceae</taxon>
        <taxon>BOP clade</taxon>
        <taxon>Pooideae</taxon>
        <taxon>Poodae</taxon>
        <taxon>Poeae</taxon>
        <taxon>Poeae Chloroplast Group 2 (Poeae type)</taxon>
        <taxon>Loliodinae</taxon>
        <taxon>Loliinae</taxon>
        <taxon>Lolium</taxon>
    </lineage>
</organism>
<dbReference type="PROSITE" id="PS50181">
    <property type="entry name" value="FBOX"/>
    <property type="match status" value="1"/>
</dbReference>
<dbReference type="SUPFAM" id="SSF52047">
    <property type="entry name" value="RNI-like"/>
    <property type="match status" value="1"/>
</dbReference>
<gene>
    <name evidence="2" type="ORF">QYE76_027288</name>
</gene>
<dbReference type="InterPro" id="IPR055411">
    <property type="entry name" value="LRR_FXL15/At3g58940/PEG3-like"/>
</dbReference>
<dbReference type="Proteomes" id="UP001231189">
    <property type="component" value="Unassembled WGS sequence"/>
</dbReference>
<evidence type="ECO:0000313" key="3">
    <source>
        <dbReference type="Proteomes" id="UP001231189"/>
    </source>
</evidence>
<dbReference type="InterPro" id="IPR032675">
    <property type="entry name" value="LRR_dom_sf"/>
</dbReference>
<name>A0AAD8QIX0_LOLMU</name>
<sequence>MATSPARRRPRLPSPDISAAEILDSLPPAILDEILSRLPIRDAARTSVLSRAWRRRWESVPYPVLNWPRGTPSAPIDAVLAHRTCPVSEFRHQYVSELEFHLSDLWLLRLASLGVQSLHLKFKWLKADGIVRIPHFHMLHSHIFSCLELIVLDLESCDFPGLQYGFAGFPNLTTISFCNVRFPRGLSGLEALISSSSSLRRLRLENLRMPNKYEQWVIHAPNLQSLLISSVFDYGWQVDYLPSLEEAEIKLRNYSNDQEIVNLISRLDQARILQLDMPCSLDNLLEELPRSFVNLKSLSLHIPYCCLSSFLSIFCLVRKAPNLEVLDVELGFHFEEDDEVDINVLNGQRADDPFSSLTSVHMKNVSWDSYEMTFIQFILSQARQLEVLSIHESRGHLTSDEEAFVAAEVARYRRASPAANVVISRIP</sequence>
<dbReference type="AlphaFoldDB" id="A0AAD8QIX0"/>
<dbReference type="PANTHER" id="PTHR31900:SF32">
    <property type="entry name" value="F-BOX_RNI_FBD-LIKE DOMAIN PROTEIN"/>
    <property type="match status" value="1"/>
</dbReference>
<dbReference type="Pfam" id="PF00646">
    <property type="entry name" value="F-box"/>
    <property type="match status" value="1"/>
</dbReference>
<protein>
    <recommendedName>
        <fullName evidence="1">F-box domain-containing protein</fullName>
    </recommendedName>
</protein>
<evidence type="ECO:0000313" key="2">
    <source>
        <dbReference type="EMBL" id="KAK1603615.1"/>
    </source>
</evidence>
<dbReference type="InterPro" id="IPR001810">
    <property type="entry name" value="F-box_dom"/>
</dbReference>
<dbReference type="SUPFAM" id="SSF81383">
    <property type="entry name" value="F-box domain"/>
    <property type="match status" value="1"/>
</dbReference>
<reference evidence="2" key="1">
    <citation type="submission" date="2023-07" db="EMBL/GenBank/DDBJ databases">
        <title>A chromosome-level genome assembly of Lolium multiflorum.</title>
        <authorList>
            <person name="Chen Y."/>
            <person name="Copetti D."/>
            <person name="Kolliker R."/>
            <person name="Studer B."/>
        </authorList>
    </citation>
    <scope>NUCLEOTIDE SEQUENCE</scope>
    <source>
        <strain evidence="2">02402/16</strain>
        <tissue evidence="2">Leaf</tissue>
    </source>
</reference>